<proteinExistence type="inferred from homology"/>
<dbReference type="InterPro" id="IPR008958">
    <property type="entry name" value="Transglutaminase_C"/>
</dbReference>
<dbReference type="InterPro" id="IPR001102">
    <property type="entry name" value="Transglutaminase_N"/>
</dbReference>
<evidence type="ECO:0000313" key="3">
    <source>
        <dbReference type="Ensembl" id="ENSXETP00000086328"/>
    </source>
</evidence>
<dbReference type="FunFam" id="2.60.40.10:FF:001480">
    <property type="entry name" value="Erythrocyte membrane protein band 4.2"/>
    <property type="match status" value="1"/>
</dbReference>
<organism evidence="3">
    <name type="scientific">Xenopus tropicalis</name>
    <name type="common">Western clawed frog</name>
    <name type="synonym">Silurana tropicalis</name>
    <dbReference type="NCBI Taxonomy" id="8364"/>
    <lineage>
        <taxon>Eukaryota</taxon>
        <taxon>Metazoa</taxon>
        <taxon>Chordata</taxon>
        <taxon>Craniata</taxon>
        <taxon>Vertebrata</taxon>
        <taxon>Euteleostomi</taxon>
        <taxon>Amphibia</taxon>
        <taxon>Batrachia</taxon>
        <taxon>Anura</taxon>
        <taxon>Pipoidea</taxon>
        <taxon>Pipidae</taxon>
        <taxon>Xenopodinae</taxon>
        <taxon>Xenopus</taxon>
        <taxon>Silurana</taxon>
    </lineage>
</organism>
<dbReference type="InParanoid" id="A0A6I8RNB1"/>
<dbReference type="InterPro" id="IPR036238">
    <property type="entry name" value="Transglutaminase_C_sf"/>
</dbReference>
<reference evidence="3" key="1">
    <citation type="journal article" date="2010" name="Science">
        <title>The genome of the Western clawed frog Xenopus tropicalis.</title>
        <authorList>
            <person name="Hellsten U."/>
            <person name="Harland R.M."/>
            <person name="Gilchrist M.J."/>
            <person name="Hendrix D."/>
            <person name="Jurka J."/>
            <person name="Kapitonov V."/>
            <person name="Ovcharenko I."/>
            <person name="Putnam N.H."/>
            <person name="Shu S."/>
            <person name="Taher L."/>
            <person name="Blitz I.L."/>
            <person name="Blumberg B."/>
            <person name="Dichmann D.S."/>
            <person name="Dubchak I."/>
            <person name="Amaya E."/>
            <person name="Detter J.C."/>
            <person name="Fletcher R."/>
            <person name="Gerhard D.S."/>
            <person name="Goodstein D."/>
            <person name="Graves T."/>
            <person name="Grigoriev I.V."/>
            <person name="Grimwood J."/>
            <person name="Kawashima T."/>
            <person name="Lindquist E."/>
            <person name="Lucas S.M."/>
            <person name="Mead P.E."/>
            <person name="Mitros T."/>
            <person name="Ogino H."/>
            <person name="Ohta Y."/>
            <person name="Poliakov A.V."/>
            <person name="Pollet N."/>
            <person name="Robert J."/>
            <person name="Salamov A."/>
            <person name="Sater A.K."/>
            <person name="Schmutz J."/>
            <person name="Terry A."/>
            <person name="Vize P.D."/>
            <person name="Warren W.C."/>
            <person name="Wells D."/>
            <person name="Wills A."/>
            <person name="Wilson R.K."/>
            <person name="Zimmerman L.B."/>
            <person name="Zorn A.M."/>
            <person name="Grainger R."/>
            <person name="Grammer T."/>
            <person name="Khokha M.K."/>
            <person name="Richardson P.M."/>
            <person name="Rokhsar D.S."/>
        </authorList>
    </citation>
    <scope>NUCLEOTIDE SEQUENCE [LARGE SCALE GENOMIC DNA]</scope>
    <source>
        <strain evidence="3">Nigerian</strain>
    </source>
</reference>
<dbReference type="Bgee" id="ENSXETG00000031421">
    <property type="expression patterns" value="Expressed in skeletal muscle tissue and 5 other cell types or tissues"/>
</dbReference>
<evidence type="ECO:0000259" key="2">
    <source>
        <dbReference type="SMART" id="SM00460"/>
    </source>
</evidence>
<dbReference type="GeneTree" id="ENSGT01050000244866"/>
<protein>
    <recommendedName>
        <fullName evidence="2">Transglutaminase-like domain-containing protein</fullName>
    </recommendedName>
</protein>
<sequence length="992" mass="113940">MGIINMHDLVYLPLQPLQGEGHNFTALTGKNPFHIKMEPPFFKYEWMPLCLLEGPTDLPFVTCDLQVSKNNKNHHTIDLSKENHLFLRRGQEFTITLRFHSPTRLHYKQLEGITLTTKTGPNPSKKNGTKNSFPISSLSDNKFWSAKVVDAQQGLWTLSITTPASAIIGNYTLSLKSKKPTSLSQDLGRFMLLFNPWCKDDPVFLHNEGQRQEYVLNEDGIIYMGTESCIQQHPWHFGQFEYEIADVCIKLLDMNPKYQKVPKNEYLNRNDPIYVSRVLGDMISRKDEEDRVAFMVENRRPSYGLISSVPILQKWFQNEFKTVYGHHWVFAAVLCTVLRCLGIPTRLVTNYNSAYDTNRTLQKEIYYDEKGARIHRARSDSIWNFHVWNECWMERRDLSPEYNGWQVLDATAQLKSSEALCVSGPAPMRAIKEGHVDLNYNVDLIFSKLVTDNMVWVRNPKCFSKVLCWARHVGDSISTKSVGSDMQEDLVHHYKYPKGSAEETEVLRIVTQTMLKNHQVKDSKETSLSPATVSISSQNLQMYGEDIHFKVTVANVSWEERDFKMLVGAQPVHDHGFTQAQFWKEEFAFHFKPYEGCNLSIHLDHSSYEACLLDNNLLRITALVKDPTCENDNVALAEQDMTICKPCLSVQAPRVSLQYQPMTAMIHFTNPSEKTLLECVLRASGKGLLHSERQYRCGNVAPRGTLRYPITFTPTQVGPRRLYVQLECSIFRNIIGFHQFEVLPANIQEWSNEHWQVFQKASESTRAVGHMDPVLSLDIQLEESVFYGQDVTIKVQLSNHSKTKKDICLILYAQYVHRNGNFCPNFWKQEHTISLQAHEEKTVFTCIIPSEYGEFQWESNLIRLTGLAKDVTSMISASRHVTLYKPNLCIQMQTEALQYQQITSIISITNPIQETLEDCVLTVSGESLIYRERLYSCKNIDPGSTEAFKIRFAPTQTGPLKFQVRFDCKQFCDVRRSQEVGVLPCTNPFLSG</sequence>
<dbReference type="Ensembl" id="ENSXETT00000080118">
    <property type="protein sequence ID" value="ENSXETP00000086328"/>
    <property type="gene ID" value="ENSXETG00000031421"/>
</dbReference>
<dbReference type="AlphaFoldDB" id="A0A6I8RNB1"/>
<comment type="similarity">
    <text evidence="1">Belongs to the transglutaminase superfamily. Transglutaminase family.</text>
</comment>
<dbReference type="Pfam" id="PF00868">
    <property type="entry name" value="Transglut_N"/>
    <property type="match status" value="1"/>
</dbReference>
<dbReference type="InterPro" id="IPR013783">
    <property type="entry name" value="Ig-like_fold"/>
</dbReference>
<dbReference type="SUPFAM" id="SSF54001">
    <property type="entry name" value="Cysteine proteinases"/>
    <property type="match status" value="1"/>
</dbReference>
<dbReference type="FunFam" id="3.90.260.10:FF:000002">
    <property type="entry name" value="Erythrocyte membrane protein band 4.2"/>
    <property type="match status" value="1"/>
</dbReference>
<dbReference type="SMART" id="SM00460">
    <property type="entry name" value="TGc"/>
    <property type="match status" value="1"/>
</dbReference>
<dbReference type="InterPro" id="IPR002931">
    <property type="entry name" value="Transglutaminase-like"/>
</dbReference>
<name>A0A6I8RNB1_XENTR</name>
<dbReference type="InterPro" id="IPR038765">
    <property type="entry name" value="Papain-like_cys_pep_sf"/>
</dbReference>
<dbReference type="SUPFAM" id="SSF49309">
    <property type="entry name" value="Transglutaminase, two C-terminal domains"/>
    <property type="match status" value="4"/>
</dbReference>
<dbReference type="InterPro" id="IPR036985">
    <property type="entry name" value="Transglutaminase-like_sf"/>
</dbReference>
<dbReference type="Gene3D" id="2.60.40.10">
    <property type="entry name" value="Immunoglobulins"/>
    <property type="match status" value="5"/>
</dbReference>
<dbReference type="FunFam" id="2.60.40.10:FF:000090">
    <property type="entry name" value="Protein-glutamine gamma-glutamyltransferase 2"/>
    <property type="match status" value="2"/>
</dbReference>
<dbReference type="InterPro" id="IPR050779">
    <property type="entry name" value="Transglutaminase"/>
</dbReference>
<dbReference type="Pfam" id="PF00927">
    <property type="entry name" value="Transglut_C"/>
    <property type="match status" value="3"/>
</dbReference>
<dbReference type="SUPFAM" id="SSF81296">
    <property type="entry name" value="E set domains"/>
    <property type="match status" value="1"/>
</dbReference>
<evidence type="ECO:0000256" key="1">
    <source>
        <dbReference type="ARBA" id="ARBA00005968"/>
    </source>
</evidence>
<dbReference type="Pfam" id="PF01841">
    <property type="entry name" value="Transglut_core"/>
    <property type="match status" value="1"/>
</dbReference>
<dbReference type="GO" id="GO:0003810">
    <property type="term" value="F:protein-glutamine gamma-glutamyltransferase activity"/>
    <property type="evidence" value="ECO:0007669"/>
    <property type="project" value="InterPro"/>
</dbReference>
<dbReference type="InterPro" id="IPR014756">
    <property type="entry name" value="Ig_E-set"/>
</dbReference>
<feature type="domain" description="Transglutaminase-like" evidence="2">
    <location>
        <begin position="319"/>
        <end position="412"/>
    </location>
</feature>
<reference evidence="3" key="2">
    <citation type="submission" date="2020-05" db="UniProtKB">
        <authorList>
            <consortium name="Ensembl"/>
        </authorList>
    </citation>
    <scope>IDENTIFICATION</scope>
</reference>
<dbReference type="FunCoup" id="A0A6I8RNB1">
    <property type="interactions" value="39"/>
</dbReference>
<dbReference type="Gene3D" id="3.90.260.10">
    <property type="entry name" value="Transglutaminase-like"/>
    <property type="match status" value="1"/>
</dbReference>
<dbReference type="PANTHER" id="PTHR11590">
    <property type="entry name" value="PROTEIN-GLUTAMINE GAMMA-GLUTAMYLTRANSFERASE"/>
    <property type="match status" value="1"/>
</dbReference>
<dbReference type="PANTHER" id="PTHR11590:SF44">
    <property type="entry name" value="PROTEIN 4.2"/>
    <property type="match status" value="1"/>
</dbReference>
<accession>A0A6I8RNB1</accession>